<feature type="transmembrane region" description="Helical" evidence="2">
    <location>
        <begin position="37"/>
        <end position="58"/>
    </location>
</feature>
<dbReference type="EMBL" id="KZ819634">
    <property type="protein sequence ID" value="PWN93802.1"/>
    <property type="molecule type" value="Genomic_DNA"/>
</dbReference>
<proteinExistence type="predicted"/>
<organism evidence="3 4">
    <name type="scientific">Acaromyces ingoldii</name>
    <dbReference type="NCBI Taxonomy" id="215250"/>
    <lineage>
        <taxon>Eukaryota</taxon>
        <taxon>Fungi</taxon>
        <taxon>Dikarya</taxon>
        <taxon>Basidiomycota</taxon>
        <taxon>Ustilaginomycotina</taxon>
        <taxon>Exobasidiomycetes</taxon>
        <taxon>Exobasidiales</taxon>
        <taxon>Cryptobasidiaceae</taxon>
        <taxon>Acaromyces</taxon>
    </lineage>
</organism>
<dbReference type="AlphaFoldDB" id="A0A316YXE9"/>
<keyword evidence="2" id="KW-0472">Membrane</keyword>
<feature type="compositionally biased region" description="Low complexity" evidence="1">
    <location>
        <begin position="111"/>
        <end position="125"/>
    </location>
</feature>
<feature type="compositionally biased region" description="Polar residues" evidence="1">
    <location>
        <begin position="135"/>
        <end position="148"/>
    </location>
</feature>
<name>A0A316YXE9_9BASI</name>
<reference evidence="3 4" key="1">
    <citation type="journal article" date="2018" name="Mol. Biol. Evol.">
        <title>Broad Genomic Sampling Reveals a Smut Pathogenic Ancestry of the Fungal Clade Ustilaginomycotina.</title>
        <authorList>
            <person name="Kijpornyongpan T."/>
            <person name="Mondo S.J."/>
            <person name="Barry K."/>
            <person name="Sandor L."/>
            <person name="Lee J."/>
            <person name="Lipzen A."/>
            <person name="Pangilinan J."/>
            <person name="LaButti K."/>
            <person name="Hainaut M."/>
            <person name="Henrissat B."/>
            <person name="Grigoriev I.V."/>
            <person name="Spatafora J.W."/>
            <person name="Aime M.C."/>
        </authorList>
    </citation>
    <scope>NUCLEOTIDE SEQUENCE [LARGE SCALE GENOMIC DNA]</scope>
    <source>
        <strain evidence="3 4">MCA 4198</strain>
    </source>
</reference>
<dbReference type="RefSeq" id="XP_025381000.1">
    <property type="nucleotide sequence ID" value="XM_025525434.1"/>
</dbReference>
<evidence type="ECO:0000256" key="2">
    <source>
        <dbReference type="SAM" id="Phobius"/>
    </source>
</evidence>
<sequence>MRAGGYSRPSPLSSWQVSHSGFTPTTAAMSASSSVALVTRLVNTPFTFVAVVLLAYLARTYFRGKQRIAIILDERASSPARPTELYGYYDDGRTTERHDQVYMGEDWHSLDQPQDQSQAPQQGDGPMREVPASASPWNRISLSPTKLH</sequence>
<feature type="compositionally biased region" description="Basic and acidic residues" evidence="1">
    <location>
        <begin position="100"/>
        <end position="109"/>
    </location>
</feature>
<dbReference type="GeneID" id="37047350"/>
<keyword evidence="4" id="KW-1185">Reference proteome</keyword>
<gene>
    <name evidence="3" type="ORF">FA10DRAFT_31731</name>
</gene>
<keyword evidence="2" id="KW-0812">Transmembrane</keyword>
<keyword evidence="2" id="KW-1133">Transmembrane helix</keyword>
<evidence type="ECO:0000313" key="3">
    <source>
        <dbReference type="EMBL" id="PWN93802.1"/>
    </source>
</evidence>
<dbReference type="Proteomes" id="UP000245768">
    <property type="component" value="Unassembled WGS sequence"/>
</dbReference>
<dbReference type="InParanoid" id="A0A316YXE9"/>
<protein>
    <submittedName>
        <fullName evidence="3">Uncharacterized protein</fullName>
    </submittedName>
</protein>
<feature type="region of interest" description="Disordered" evidence="1">
    <location>
        <begin position="100"/>
        <end position="148"/>
    </location>
</feature>
<evidence type="ECO:0000313" key="4">
    <source>
        <dbReference type="Proteomes" id="UP000245768"/>
    </source>
</evidence>
<evidence type="ECO:0000256" key="1">
    <source>
        <dbReference type="SAM" id="MobiDB-lite"/>
    </source>
</evidence>
<accession>A0A316YXE9</accession>